<name>A0AAD7WDQ2_9TELE</name>
<sequence>MQLTSRPHGGLSDFRNRGKSESGERRKAWASRRRPAEKSGERRLTTALHRGAAVRRERFPFNVTSDTERAAGKPREGAD</sequence>
<keyword evidence="3" id="KW-1185">Reference proteome</keyword>
<protein>
    <submittedName>
        <fullName evidence="2">Uncharacterized protein</fullName>
    </submittedName>
</protein>
<gene>
    <name evidence="2" type="ORF">AAFF_G00071570</name>
</gene>
<organism evidence="2 3">
    <name type="scientific">Aldrovandia affinis</name>
    <dbReference type="NCBI Taxonomy" id="143900"/>
    <lineage>
        <taxon>Eukaryota</taxon>
        <taxon>Metazoa</taxon>
        <taxon>Chordata</taxon>
        <taxon>Craniata</taxon>
        <taxon>Vertebrata</taxon>
        <taxon>Euteleostomi</taxon>
        <taxon>Actinopterygii</taxon>
        <taxon>Neopterygii</taxon>
        <taxon>Teleostei</taxon>
        <taxon>Notacanthiformes</taxon>
        <taxon>Halosauridae</taxon>
        <taxon>Aldrovandia</taxon>
    </lineage>
</organism>
<evidence type="ECO:0000256" key="1">
    <source>
        <dbReference type="SAM" id="MobiDB-lite"/>
    </source>
</evidence>
<dbReference type="Proteomes" id="UP001221898">
    <property type="component" value="Unassembled WGS sequence"/>
</dbReference>
<dbReference type="AlphaFoldDB" id="A0AAD7WDQ2"/>
<feature type="compositionally biased region" description="Basic and acidic residues" evidence="1">
    <location>
        <begin position="14"/>
        <end position="27"/>
    </location>
</feature>
<reference evidence="2" key="1">
    <citation type="journal article" date="2023" name="Science">
        <title>Genome structures resolve the early diversification of teleost fishes.</title>
        <authorList>
            <person name="Parey E."/>
            <person name="Louis A."/>
            <person name="Montfort J."/>
            <person name="Bouchez O."/>
            <person name="Roques C."/>
            <person name="Iampietro C."/>
            <person name="Lluch J."/>
            <person name="Castinel A."/>
            <person name="Donnadieu C."/>
            <person name="Desvignes T."/>
            <person name="Floi Bucao C."/>
            <person name="Jouanno E."/>
            <person name="Wen M."/>
            <person name="Mejri S."/>
            <person name="Dirks R."/>
            <person name="Jansen H."/>
            <person name="Henkel C."/>
            <person name="Chen W.J."/>
            <person name="Zahm M."/>
            <person name="Cabau C."/>
            <person name="Klopp C."/>
            <person name="Thompson A.W."/>
            <person name="Robinson-Rechavi M."/>
            <person name="Braasch I."/>
            <person name="Lecointre G."/>
            <person name="Bobe J."/>
            <person name="Postlethwait J.H."/>
            <person name="Berthelot C."/>
            <person name="Roest Crollius H."/>
            <person name="Guiguen Y."/>
        </authorList>
    </citation>
    <scope>NUCLEOTIDE SEQUENCE</scope>
    <source>
        <strain evidence="2">NC1722</strain>
    </source>
</reference>
<feature type="region of interest" description="Disordered" evidence="1">
    <location>
        <begin position="1"/>
        <end position="79"/>
    </location>
</feature>
<accession>A0AAD7WDQ2</accession>
<feature type="compositionally biased region" description="Basic and acidic residues" evidence="1">
    <location>
        <begin position="34"/>
        <end position="44"/>
    </location>
</feature>
<feature type="compositionally biased region" description="Basic and acidic residues" evidence="1">
    <location>
        <begin position="66"/>
        <end position="79"/>
    </location>
</feature>
<comment type="caution">
    <text evidence="2">The sequence shown here is derived from an EMBL/GenBank/DDBJ whole genome shotgun (WGS) entry which is preliminary data.</text>
</comment>
<evidence type="ECO:0000313" key="2">
    <source>
        <dbReference type="EMBL" id="KAJ8392953.1"/>
    </source>
</evidence>
<proteinExistence type="predicted"/>
<evidence type="ECO:0000313" key="3">
    <source>
        <dbReference type="Proteomes" id="UP001221898"/>
    </source>
</evidence>
<dbReference type="EMBL" id="JAINUG010000142">
    <property type="protein sequence ID" value="KAJ8392953.1"/>
    <property type="molecule type" value="Genomic_DNA"/>
</dbReference>